<dbReference type="PANTHER" id="PTHR47893">
    <property type="entry name" value="REGULATORY PROTEIN PCHR"/>
    <property type="match status" value="1"/>
</dbReference>
<dbReference type="Proteomes" id="UP000245081">
    <property type="component" value="Unassembled WGS sequence"/>
</dbReference>
<dbReference type="GO" id="GO:0003700">
    <property type="term" value="F:DNA-binding transcription factor activity"/>
    <property type="evidence" value="ECO:0007669"/>
    <property type="project" value="InterPro"/>
</dbReference>
<dbReference type="AlphaFoldDB" id="A0A2R5F790"/>
<evidence type="ECO:0000256" key="1">
    <source>
        <dbReference type="ARBA" id="ARBA00023015"/>
    </source>
</evidence>
<dbReference type="InterPro" id="IPR053142">
    <property type="entry name" value="PchR_regulatory_protein"/>
</dbReference>
<evidence type="ECO:0000313" key="6">
    <source>
        <dbReference type="Proteomes" id="UP000245081"/>
    </source>
</evidence>
<protein>
    <submittedName>
        <fullName evidence="5">AraC family transcriptional regulator, ethanolamine operon transcriptional activator</fullName>
    </submittedName>
</protein>
<dbReference type="PANTHER" id="PTHR47893:SF1">
    <property type="entry name" value="REGULATORY PROTEIN PCHR"/>
    <property type="match status" value="1"/>
</dbReference>
<keyword evidence="3" id="KW-0804">Transcription</keyword>
<dbReference type="PROSITE" id="PS00041">
    <property type="entry name" value="HTH_ARAC_FAMILY_1"/>
    <property type="match status" value="1"/>
</dbReference>
<keyword evidence="2" id="KW-0238">DNA-binding</keyword>
<evidence type="ECO:0000256" key="2">
    <source>
        <dbReference type="ARBA" id="ARBA00023125"/>
    </source>
</evidence>
<comment type="caution">
    <text evidence="5">The sequence shown here is derived from an EMBL/GenBank/DDBJ whole genome shotgun (WGS) entry which is preliminary data.</text>
</comment>
<dbReference type="EMBL" id="BDOQ01000001">
    <property type="protein sequence ID" value="GBG12551.1"/>
    <property type="molecule type" value="Genomic_DNA"/>
</dbReference>
<reference evidence="5 6" key="1">
    <citation type="journal article" date="2018" name="Environ. Microbiol.">
        <title>Isolation and genomic characterization of Novimethylophilus kurashikiensis gen. nov. sp. nov., a new lanthanide-dependent methylotrophic species of Methylophilaceae.</title>
        <authorList>
            <person name="Lv H."/>
            <person name="Sahin N."/>
            <person name="Tani A."/>
        </authorList>
    </citation>
    <scope>NUCLEOTIDE SEQUENCE [LARGE SCALE GENOMIC DNA]</scope>
    <source>
        <strain evidence="5 6">La2-4</strain>
    </source>
</reference>
<dbReference type="InterPro" id="IPR018060">
    <property type="entry name" value="HTH_AraC"/>
</dbReference>
<keyword evidence="6" id="KW-1185">Reference proteome</keyword>
<dbReference type="InterPro" id="IPR009057">
    <property type="entry name" value="Homeodomain-like_sf"/>
</dbReference>
<sequence>MLGPVGVQALKNMGTLCQETHDFEEQAALLRGWNQDYAQISSGAFSGYVSDMRFEDVHLFLEYTSQSLYQSGRLDDDTVAIGIPLTAQHQGMFCGSVSTAESMHVFSGDDGFEFFSPGELVMGGISVSRSALLNSLAPQEQQWLMQHDGQAHVQSLDPAKVQAVREFMSGVFHLVGQTPEILENRQITASMRSTVLGLLADCLIDSQQLQSEHLSPSKCWHIVSESRALVHSRSENPVSVAELCQHLGVSRRTLQYSFQNLLNTSPVAYLRSQRLNGTRRMLKQGVSVTDAATAWGFWHFGHFSQEYKKLFGELPSDTLRRQGEIAAKKH</sequence>
<dbReference type="Pfam" id="PF12833">
    <property type="entry name" value="HTH_18"/>
    <property type="match status" value="1"/>
</dbReference>
<feature type="domain" description="HTH araC/xylS-type" evidence="4">
    <location>
        <begin position="224"/>
        <end position="321"/>
    </location>
</feature>
<dbReference type="RefSeq" id="WP_109013785.1">
    <property type="nucleotide sequence ID" value="NZ_BDOQ01000001.1"/>
</dbReference>
<accession>A0A2R5F790</accession>
<dbReference type="PROSITE" id="PS01124">
    <property type="entry name" value="HTH_ARAC_FAMILY_2"/>
    <property type="match status" value="1"/>
</dbReference>
<evidence type="ECO:0000256" key="3">
    <source>
        <dbReference type="ARBA" id="ARBA00023163"/>
    </source>
</evidence>
<evidence type="ECO:0000259" key="4">
    <source>
        <dbReference type="PROSITE" id="PS01124"/>
    </source>
</evidence>
<dbReference type="InterPro" id="IPR018062">
    <property type="entry name" value="HTH_AraC-typ_CS"/>
</dbReference>
<organism evidence="5 6">
    <name type="scientific">Novimethylophilus kurashikiensis</name>
    <dbReference type="NCBI Taxonomy" id="1825523"/>
    <lineage>
        <taxon>Bacteria</taxon>
        <taxon>Pseudomonadati</taxon>
        <taxon>Pseudomonadota</taxon>
        <taxon>Betaproteobacteria</taxon>
        <taxon>Nitrosomonadales</taxon>
        <taxon>Methylophilaceae</taxon>
        <taxon>Novimethylophilus</taxon>
    </lineage>
</organism>
<keyword evidence="1" id="KW-0805">Transcription regulation</keyword>
<proteinExistence type="predicted"/>
<dbReference type="GO" id="GO:0043565">
    <property type="term" value="F:sequence-specific DNA binding"/>
    <property type="evidence" value="ECO:0007669"/>
    <property type="project" value="InterPro"/>
</dbReference>
<dbReference type="OrthoDB" id="185346at2"/>
<dbReference type="Gene3D" id="1.10.10.60">
    <property type="entry name" value="Homeodomain-like"/>
    <property type="match status" value="1"/>
</dbReference>
<gene>
    <name evidence="5" type="primary">eutR</name>
    <name evidence="5" type="ORF">NMK_0082</name>
</gene>
<evidence type="ECO:0000313" key="5">
    <source>
        <dbReference type="EMBL" id="GBG12551.1"/>
    </source>
</evidence>
<dbReference type="SUPFAM" id="SSF46689">
    <property type="entry name" value="Homeodomain-like"/>
    <property type="match status" value="2"/>
</dbReference>
<name>A0A2R5F790_9PROT</name>
<dbReference type="SMART" id="SM00342">
    <property type="entry name" value="HTH_ARAC"/>
    <property type="match status" value="1"/>
</dbReference>